<dbReference type="Gene3D" id="3.40.50.10130">
    <property type="match status" value="1"/>
</dbReference>
<comment type="caution">
    <text evidence="1">The sequence shown here is derived from an EMBL/GenBank/DDBJ whole genome shotgun (WGS) entry which is preliminary data.</text>
</comment>
<dbReference type="InterPro" id="IPR010994">
    <property type="entry name" value="RuvA_2-like"/>
</dbReference>
<gene>
    <name evidence="1" type="ORF">GSLYS_00001313001</name>
</gene>
<dbReference type="Gene3D" id="1.10.150.20">
    <property type="entry name" value="5' to 3' exonuclease, C-terminal subdomain"/>
    <property type="match status" value="1"/>
</dbReference>
<protein>
    <submittedName>
        <fullName evidence="1">Uncharacterized protein</fullName>
    </submittedName>
</protein>
<dbReference type="SUPFAM" id="SSF47781">
    <property type="entry name" value="RuvA domain 2-like"/>
    <property type="match status" value="1"/>
</dbReference>
<evidence type="ECO:0000313" key="1">
    <source>
        <dbReference type="EMBL" id="CAL1527136.1"/>
    </source>
</evidence>
<name>A0AAV2H196_LYMST</name>
<dbReference type="Proteomes" id="UP001497497">
    <property type="component" value="Unassembled WGS sequence"/>
</dbReference>
<organism evidence="1 2">
    <name type="scientific">Lymnaea stagnalis</name>
    <name type="common">Great pond snail</name>
    <name type="synonym">Helix stagnalis</name>
    <dbReference type="NCBI Taxonomy" id="6523"/>
    <lineage>
        <taxon>Eukaryota</taxon>
        <taxon>Metazoa</taxon>
        <taxon>Spiralia</taxon>
        <taxon>Lophotrochozoa</taxon>
        <taxon>Mollusca</taxon>
        <taxon>Gastropoda</taxon>
        <taxon>Heterobranchia</taxon>
        <taxon>Euthyneura</taxon>
        <taxon>Panpulmonata</taxon>
        <taxon>Hygrophila</taxon>
        <taxon>Lymnaeoidea</taxon>
        <taxon>Lymnaeidae</taxon>
        <taxon>Lymnaea</taxon>
    </lineage>
</organism>
<proteinExistence type="predicted"/>
<dbReference type="EMBL" id="CAXITT010000012">
    <property type="protein sequence ID" value="CAL1527136.1"/>
    <property type="molecule type" value="Genomic_DNA"/>
</dbReference>
<keyword evidence="2" id="KW-1185">Reference proteome</keyword>
<accession>A0AAV2H196</accession>
<evidence type="ECO:0000313" key="2">
    <source>
        <dbReference type="Proteomes" id="UP001497497"/>
    </source>
</evidence>
<dbReference type="AlphaFoldDB" id="A0AAV2H196"/>
<sequence length="162" mass="18455">MAARLSEMQALYDRCILIVEADRVKAGQEKSKKTWHHNKYVDTTMSQIIQIRVKIYFSDSMDQTAALLSELCHIEAKKGRALTVPTSLNSRQEEILKFILTIPRVTVPQALNLVHHYHSIAELISSSPGAIQERGRMTAESAQSVHQFLHHEFDLQMMPDSK</sequence>
<reference evidence="1 2" key="1">
    <citation type="submission" date="2024-04" db="EMBL/GenBank/DDBJ databases">
        <authorList>
            <consortium name="Genoscope - CEA"/>
            <person name="William W."/>
        </authorList>
    </citation>
    <scope>NUCLEOTIDE SEQUENCE [LARGE SCALE GENOMIC DNA]</scope>
</reference>